<dbReference type="Pfam" id="PF17836">
    <property type="entry name" value="PglD_N"/>
    <property type="match status" value="1"/>
</dbReference>
<organism evidence="4 5">
    <name type="scientific">Listeria booriae</name>
    <dbReference type="NCBI Taxonomy" id="1552123"/>
    <lineage>
        <taxon>Bacteria</taxon>
        <taxon>Bacillati</taxon>
        <taxon>Bacillota</taxon>
        <taxon>Bacilli</taxon>
        <taxon>Bacillales</taxon>
        <taxon>Listeriaceae</taxon>
        <taxon>Listeria</taxon>
    </lineage>
</organism>
<gene>
    <name evidence="4" type="ORF">HB907_06745</name>
</gene>
<sequence>MKKVVILGAGELGMSVLNSLIKDYAREYSIVGFLDDDKTKYQSIYQKCPVLGNLDDLENVIKSFDVQMMVVAIADLGALKREELIRLGFKAGIQVKSIPGIRELMIDNKRYITLEDITMQKLLGRSQIEMDQRQLHSQIKNKIVLVTGAGGSIGSELCKQLLAFNPAKLLLLGHGENSIYNLMLDINSPQVEPIIADIQSRSEMKEVFKNHRPEIIYHAAAHKHVPLMEKSFKRAFKNNFIGTKNVADLAEMFHAKTFVMVSTDKAVKPINNMGRTKRLAEMYIQMMAQNAECNFSVVRFGNVLGSRGSVIPLFQKQIKAGGPITVTDRKMTRYFMTIPEAASLVLQAGALAENGEIYVLEMGEPVKIVDLAQNMIKLSGYSLEEIKIIETGIRSGEKLHEELLDATEIYKEQISEKIHIGRTVPFNSEVLVRLANSYRNMTVEELFEETCKLTNKELLSMLCE</sequence>
<dbReference type="CDD" id="cd05237">
    <property type="entry name" value="UDP_invert_4-6DH_SDR_e"/>
    <property type="match status" value="1"/>
</dbReference>
<dbReference type="Pfam" id="PF02719">
    <property type="entry name" value="Polysacc_synt_2"/>
    <property type="match status" value="1"/>
</dbReference>
<proteinExistence type="inferred from homology"/>
<dbReference type="InterPro" id="IPR041561">
    <property type="entry name" value="PglD_N"/>
</dbReference>
<accession>A0A841ZWW6</accession>
<evidence type="ECO:0000259" key="3">
    <source>
        <dbReference type="Pfam" id="PF17836"/>
    </source>
</evidence>
<evidence type="ECO:0000259" key="2">
    <source>
        <dbReference type="Pfam" id="PF02719"/>
    </source>
</evidence>
<dbReference type="SUPFAM" id="SSF51735">
    <property type="entry name" value="NAD(P)-binding Rossmann-fold domains"/>
    <property type="match status" value="2"/>
</dbReference>
<dbReference type="PANTHER" id="PTHR43318:SF1">
    <property type="entry name" value="POLYSACCHARIDE BIOSYNTHESIS PROTEIN EPSC-RELATED"/>
    <property type="match status" value="1"/>
</dbReference>
<comment type="similarity">
    <text evidence="1">Belongs to the polysaccharide synthase family.</text>
</comment>
<dbReference type="PANTHER" id="PTHR43318">
    <property type="entry name" value="UDP-N-ACETYLGLUCOSAMINE 4,6-DEHYDRATASE"/>
    <property type="match status" value="1"/>
</dbReference>
<name>A0A841ZWW6_9LIST</name>
<dbReference type="InterPro" id="IPR003869">
    <property type="entry name" value="Polysac_CapD-like"/>
</dbReference>
<reference evidence="4 5" key="1">
    <citation type="submission" date="2020-03" db="EMBL/GenBank/DDBJ databases">
        <title>Soil Listeria distribution.</title>
        <authorList>
            <person name="Liao J."/>
            <person name="Wiedmann M."/>
        </authorList>
    </citation>
    <scope>NUCLEOTIDE SEQUENCE [LARGE SCALE GENOMIC DNA]</scope>
    <source>
        <strain evidence="4 5">FSL L7-1427</strain>
    </source>
</reference>
<evidence type="ECO:0000313" key="5">
    <source>
        <dbReference type="Proteomes" id="UP000586951"/>
    </source>
</evidence>
<dbReference type="RefSeq" id="WP_185417197.1">
    <property type="nucleotide sequence ID" value="NZ_JAARRU010000002.1"/>
</dbReference>
<dbReference type="AlphaFoldDB" id="A0A841ZWW6"/>
<protein>
    <submittedName>
        <fullName evidence="4">Polysaccharide biosynthesis protein</fullName>
    </submittedName>
</protein>
<feature type="domain" description="Polysaccharide biosynthesis protein CapD-like" evidence="2">
    <location>
        <begin position="144"/>
        <end position="420"/>
    </location>
</feature>
<dbReference type="Proteomes" id="UP000586951">
    <property type="component" value="Unassembled WGS sequence"/>
</dbReference>
<dbReference type="InterPro" id="IPR051203">
    <property type="entry name" value="Polysaccharide_Synthase-Rel"/>
</dbReference>
<feature type="domain" description="PglD N-terminal" evidence="3">
    <location>
        <begin position="3"/>
        <end position="75"/>
    </location>
</feature>
<dbReference type="InterPro" id="IPR036291">
    <property type="entry name" value="NAD(P)-bd_dom_sf"/>
</dbReference>
<evidence type="ECO:0000313" key="4">
    <source>
        <dbReference type="EMBL" id="MBC1565096.1"/>
    </source>
</evidence>
<comment type="caution">
    <text evidence="4">The sequence shown here is derived from an EMBL/GenBank/DDBJ whole genome shotgun (WGS) entry which is preliminary data.</text>
</comment>
<evidence type="ECO:0000256" key="1">
    <source>
        <dbReference type="ARBA" id="ARBA00007430"/>
    </source>
</evidence>
<dbReference type="Gene3D" id="3.40.50.720">
    <property type="entry name" value="NAD(P)-binding Rossmann-like Domain"/>
    <property type="match status" value="2"/>
</dbReference>
<dbReference type="EMBL" id="JAARRU010000002">
    <property type="protein sequence ID" value="MBC1565096.1"/>
    <property type="molecule type" value="Genomic_DNA"/>
</dbReference>